<protein>
    <submittedName>
        <fullName evidence="1">Unannotated protein</fullName>
    </submittedName>
</protein>
<name>A0A6J6IRE4_9ZZZZ</name>
<organism evidence="1">
    <name type="scientific">freshwater metagenome</name>
    <dbReference type="NCBI Taxonomy" id="449393"/>
    <lineage>
        <taxon>unclassified sequences</taxon>
        <taxon>metagenomes</taxon>
        <taxon>ecological metagenomes</taxon>
    </lineage>
</organism>
<proteinExistence type="predicted"/>
<evidence type="ECO:0000313" key="1">
    <source>
        <dbReference type="EMBL" id="CAB4627217.1"/>
    </source>
</evidence>
<reference evidence="1" key="1">
    <citation type="submission" date="2020-05" db="EMBL/GenBank/DDBJ databases">
        <authorList>
            <person name="Chiriac C."/>
            <person name="Salcher M."/>
            <person name="Ghai R."/>
            <person name="Kavagutti S V."/>
        </authorList>
    </citation>
    <scope>NUCLEOTIDE SEQUENCE</scope>
</reference>
<dbReference type="AlphaFoldDB" id="A0A6J6IRE4"/>
<dbReference type="EMBL" id="CAEZVP010000014">
    <property type="protein sequence ID" value="CAB4627217.1"/>
    <property type="molecule type" value="Genomic_DNA"/>
</dbReference>
<gene>
    <name evidence="1" type="ORF">UFOPK2046_00161</name>
</gene>
<sequence>MSGLAKVAPLPVIVPAADAGDVPAISAETVSSETA</sequence>
<accession>A0A6J6IRE4</accession>